<name>A0A382LKU6_9ZZZZ</name>
<dbReference type="EMBL" id="UINC01087487">
    <property type="protein sequence ID" value="SVC36893.1"/>
    <property type="molecule type" value="Genomic_DNA"/>
</dbReference>
<evidence type="ECO:0000313" key="1">
    <source>
        <dbReference type="EMBL" id="SVC36893.1"/>
    </source>
</evidence>
<proteinExistence type="predicted"/>
<dbReference type="AlphaFoldDB" id="A0A382LKU6"/>
<reference evidence="1" key="1">
    <citation type="submission" date="2018-05" db="EMBL/GenBank/DDBJ databases">
        <authorList>
            <person name="Lanie J.A."/>
            <person name="Ng W.-L."/>
            <person name="Kazmierczak K.M."/>
            <person name="Andrzejewski T.M."/>
            <person name="Davidsen T.M."/>
            <person name="Wayne K.J."/>
            <person name="Tettelin H."/>
            <person name="Glass J.I."/>
            <person name="Rusch D."/>
            <person name="Podicherti R."/>
            <person name="Tsui H.-C.T."/>
            <person name="Winkler M.E."/>
        </authorList>
    </citation>
    <scope>NUCLEOTIDE SEQUENCE</scope>
</reference>
<sequence length="115" mass="13527">MIKERDVGIKLYENEQKLLVKGNKQDPIEYDIKVKRNDKNIDFIFRGINETDLVVVGNIISSSHQDTLIHYLKMGGKFDFYLETKNQRNNKVYEFDINDESPHGFINTFNKLKSN</sequence>
<organism evidence="1">
    <name type="scientific">marine metagenome</name>
    <dbReference type="NCBI Taxonomy" id="408172"/>
    <lineage>
        <taxon>unclassified sequences</taxon>
        <taxon>metagenomes</taxon>
        <taxon>ecological metagenomes</taxon>
    </lineage>
</organism>
<protein>
    <submittedName>
        <fullName evidence="1">Uncharacterized protein</fullName>
    </submittedName>
</protein>
<gene>
    <name evidence="1" type="ORF">METZ01_LOCUS289747</name>
</gene>
<accession>A0A382LKU6</accession>